<proteinExistence type="inferred from homology"/>
<comment type="subcellular location">
    <subcellularLocation>
        <location evidence="1">Mitochondrion</location>
    </subcellularLocation>
</comment>
<keyword evidence="5 12" id="KW-0255">Endonuclease</keyword>
<dbReference type="GeneID" id="804910"/>
<keyword evidence="6" id="KW-0378">Hydrolase</keyword>
<accession>Q8M352</accession>
<keyword evidence="4" id="KW-0540">Nuclease</keyword>
<dbReference type="GO" id="GO:0006123">
    <property type="term" value="P:mitochondrial electron transport, cytochrome c to oxygen"/>
    <property type="evidence" value="ECO:0007669"/>
    <property type="project" value="TreeGrafter"/>
</dbReference>
<comment type="similarity">
    <text evidence="2">In the C-terminal section; belongs to the LAGLIDADG endonuclease family.</text>
</comment>
<evidence type="ECO:0000256" key="6">
    <source>
        <dbReference type="ARBA" id="ARBA00022801"/>
    </source>
</evidence>
<dbReference type="PROSITE" id="PS50855">
    <property type="entry name" value="COX1"/>
    <property type="match status" value="1"/>
</dbReference>
<dbReference type="PANTHER" id="PTHR10422">
    <property type="entry name" value="CYTOCHROME C OXIDASE SUBUNIT 1"/>
    <property type="match status" value="1"/>
</dbReference>
<dbReference type="GO" id="GO:0016020">
    <property type="term" value="C:membrane"/>
    <property type="evidence" value="ECO:0007669"/>
    <property type="project" value="InterPro"/>
</dbReference>
<sequence length="598" mass="68214">MLQRWLYSTNAKDIAVLYFLLALFSGMAGTAMSLIIRLELAAPGQQYLHGNNQLFNVLVVGHAILMIFFMVMPALIGGFGNYMLPLMIGATDTAFPRINNIGFWLLPMGLVCLVTSTLVESGAGTGWTVYPPLASIQAHSGPSVDLAIFALHMTSISSLLGAINFIVTTLNMRTNGMTMHKLPLFVWAILITAVLLLLTLPVLSAGVTMLLLDRNFNTSFFEVAGGGDPILYEHLFWFFGTTIGPLMLYMLMNIPKCWKLLKFMITNMMSTFMALLVKMFMNMYNQQDKIRYNLNYIKYYINLLMQFLFNKNYTKRSSETTWDMLNMSKSETVNQSSGSMMSCADLLMSTTINNKMLNKEDIKFNQWLAGLIDGDGYFGITQNKYTSCEITMALEDEMALKLIQNKLGGSIKLRSGVRAVRYRLTNKKGMINLINTVNGNIRNTKRLLQFYQVCNILDIMPINPIKLDYDNAWFIGFFDADGTITYSFKGKYPLLTISMTNKYLVDVQPIKDILGGYIYFDKAKNGYYKWSIQSKQDVLDFINNYVKSNPSRTTKMNRLMLSQEFYKLLEMRAYNKNYNTAMYKAWLNFENKWKSNNI</sequence>
<keyword evidence="8 12" id="KW-0496">Mitochondrion</keyword>
<feature type="transmembrane region" description="Helical" evidence="10">
    <location>
        <begin position="184"/>
        <end position="211"/>
    </location>
</feature>
<keyword evidence="10" id="KW-0472">Membrane</keyword>
<dbReference type="InterPro" id="IPR023616">
    <property type="entry name" value="Cyt_c_oxase-like_su1_dom"/>
</dbReference>
<evidence type="ECO:0000256" key="4">
    <source>
        <dbReference type="ARBA" id="ARBA00022722"/>
    </source>
</evidence>
<feature type="transmembrane region" description="Helical" evidence="10">
    <location>
        <begin position="263"/>
        <end position="281"/>
    </location>
</feature>
<keyword evidence="10" id="KW-0812">Transmembrane</keyword>
<dbReference type="InterPro" id="IPR000883">
    <property type="entry name" value="Cyt_C_Oxase_1"/>
</dbReference>
<evidence type="ECO:0000313" key="12">
    <source>
        <dbReference type="EMBL" id="AAM34596.1"/>
    </source>
</evidence>
<keyword evidence="10" id="KW-1133">Transmembrane helix</keyword>
<feature type="transmembrane region" description="Helical" evidence="10">
    <location>
        <begin position="146"/>
        <end position="172"/>
    </location>
</feature>
<dbReference type="FunFam" id="1.20.210.10:FF:000014">
    <property type="entry name" value="Probable intron-encoded endonuclease aI4"/>
    <property type="match status" value="1"/>
</dbReference>
<feature type="domain" description="Cytochrome oxidase subunit I profile" evidence="11">
    <location>
        <begin position="1"/>
        <end position="240"/>
    </location>
</feature>
<dbReference type="Gene3D" id="3.10.28.10">
    <property type="entry name" value="Homing endonucleases"/>
    <property type="match status" value="2"/>
</dbReference>
<dbReference type="GO" id="GO:0004129">
    <property type="term" value="F:cytochrome-c oxidase activity"/>
    <property type="evidence" value="ECO:0007669"/>
    <property type="project" value="InterPro"/>
</dbReference>
<keyword evidence="9" id="KW-0508">mRNA splicing</keyword>
<dbReference type="GO" id="GO:0016787">
    <property type="term" value="F:hydrolase activity"/>
    <property type="evidence" value="ECO:0007669"/>
    <property type="project" value="UniProtKB-KW"/>
</dbReference>
<evidence type="ECO:0000313" key="13">
    <source>
        <dbReference type="Proteomes" id="UP000001640"/>
    </source>
</evidence>
<evidence type="ECO:0000256" key="8">
    <source>
        <dbReference type="ARBA" id="ARBA00023128"/>
    </source>
</evidence>
<name>Q8M352_NAUCA</name>
<evidence type="ECO:0000256" key="2">
    <source>
        <dbReference type="ARBA" id="ARBA00009332"/>
    </source>
</evidence>
<dbReference type="FunCoup" id="Q8M352">
    <property type="interactions" value="11"/>
</dbReference>
<dbReference type="InParanoid" id="Q8M352"/>
<feature type="transmembrane region" description="Helical" evidence="10">
    <location>
        <begin position="57"/>
        <end position="80"/>
    </location>
</feature>
<keyword evidence="13" id="KW-1185">Reference proteome</keyword>
<dbReference type="Pfam" id="PF00115">
    <property type="entry name" value="COX1"/>
    <property type="match status" value="1"/>
</dbReference>
<dbReference type="Pfam" id="PF00961">
    <property type="entry name" value="LAGLIDADG_1"/>
    <property type="match status" value="2"/>
</dbReference>
<evidence type="ECO:0000256" key="3">
    <source>
        <dbReference type="ARBA" id="ARBA00010468"/>
    </source>
</evidence>
<dbReference type="GO" id="GO:0020037">
    <property type="term" value="F:heme binding"/>
    <property type="evidence" value="ECO:0007669"/>
    <property type="project" value="InterPro"/>
</dbReference>
<dbReference type="InterPro" id="IPR004860">
    <property type="entry name" value="LAGLIDADG_dom"/>
</dbReference>
<evidence type="ECO:0000256" key="10">
    <source>
        <dbReference type="SAM" id="Phobius"/>
    </source>
</evidence>
<dbReference type="SUPFAM" id="SSF81442">
    <property type="entry name" value="Cytochrome c oxidase subunit I-like"/>
    <property type="match status" value="1"/>
</dbReference>
<keyword evidence="9" id="KW-0507">mRNA processing</keyword>
<dbReference type="GO" id="GO:0008380">
    <property type="term" value="P:RNA splicing"/>
    <property type="evidence" value="ECO:0007669"/>
    <property type="project" value="UniProtKB-KW"/>
</dbReference>
<dbReference type="SUPFAM" id="SSF55608">
    <property type="entry name" value="Homing endonucleases"/>
    <property type="match status" value="2"/>
</dbReference>
<dbReference type="EMBL" id="AF437291">
    <property type="protein sequence ID" value="AAM34596.1"/>
    <property type="molecule type" value="Genomic_DNA"/>
</dbReference>
<dbReference type="Gene3D" id="1.20.210.10">
    <property type="entry name" value="Cytochrome c oxidase-like, subunit I domain"/>
    <property type="match status" value="1"/>
</dbReference>
<evidence type="ECO:0000256" key="5">
    <source>
        <dbReference type="ARBA" id="ARBA00022759"/>
    </source>
</evidence>
<dbReference type="Proteomes" id="UP000001640">
    <property type="component" value="Mitochondrion"/>
</dbReference>
<dbReference type="InterPro" id="IPR036927">
    <property type="entry name" value="Cyt_c_oxase-like_su1_sf"/>
</dbReference>
<feature type="transmembrane region" description="Helical" evidence="10">
    <location>
        <begin position="231"/>
        <end position="251"/>
    </location>
</feature>
<geneLocation type="mitochondrion" evidence="12"/>
<evidence type="ECO:0000256" key="7">
    <source>
        <dbReference type="ARBA" id="ARBA00022886"/>
    </source>
</evidence>
<dbReference type="InterPro" id="IPR027434">
    <property type="entry name" value="Homing_endonucl"/>
</dbReference>
<protein>
    <submittedName>
        <fullName evidence="12">I-SceII DNA endonuclease-like protein</fullName>
    </submittedName>
</protein>
<dbReference type="AlphaFoldDB" id="Q8M352"/>
<comment type="similarity">
    <text evidence="3">In the N-terminal section; belongs to the heme-copper respiratory oxidase family.</text>
</comment>
<dbReference type="PRINTS" id="PR01165">
    <property type="entry name" value="CYCOXIDASEI"/>
</dbReference>
<organism evidence="12 13">
    <name type="scientific">Naumovozyma castellii</name>
    <name type="common">Yeast</name>
    <name type="synonym">Saccharomyces castellii</name>
    <dbReference type="NCBI Taxonomy" id="27288"/>
    <lineage>
        <taxon>Eukaryota</taxon>
        <taxon>Fungi</taxon>
        <taxon>Dikarya</taxon>
        <taxon>Ascomycota</taxon>
        <taxon>Saccharomycotina</taxon>
        <taxon>Saccharomycetes</taxon>
        <taxon>Saccharomycetales</taxon>
        <taxon>Saccharomycetaceae</taxon>
        <taxon>Naumovozyma</taxon>
    </lineage>
</organism>
<dbReference type="RefSeq" id="NP_644682.1">
    <property type="nucleotide sequence ID" value="NC_003920.1"/>
</dbReference>
<evidence type="ECO:0000259" key="11">
    <source>
        <dbReference type="PROSITE" id="PS50855"/>
    </source>
</evidence>
<feature type="transmembrane region" description="Helical" evidence="10">
    <location>
        <begin position="101"/>
        <end position="119"/>
    </location>
</feature>
<evidence type="ECO:0000256" key="9">
    <source>
        <dbReference type="ARBA" id="ARBA00023187"/>
    </source>
</evidence>
<dbReference type="GO" id="GO:0005739">
    <property type="term" value="C:mitochondrion"/>
    <property type="evidence" value="ECO:0007669"/>
    <property type="project" value="UniProtKB-SubCell"/>
</dbReference>
<evidence type="ECO:0000256" key="1">
    <source>
        <dbReference type="ARBA" id="ARBA00004173"/>
    </source>
</evidence>
<dbReference type="STRING" id="1064592.Q8M352"/>
<reference evidence="12 13" key="1">
    <citation type="journal article" date="2002" name="J. Mol. Biol.">
        <title>Inheritance and organisation of the mitochondrial genome differ between two Saccharomyces yeasts.</title>
        <authorList>
            <person name="Petersen R.F."/>
            <person name="Langkjaer R.B."/>
            <person name="Hvidtfeldt J."/>
            <person name="Gartner J."/>
            <person name="Palmen W."/>
            <person name="Ussery D.W."/>
            <person name="Piskur J."/>
        </authorList>
    </citation>
    <scope>NUCLEOTIDE SEQUENCE [LARGE SCALE GENOMIC DNA]</scope>
    <source>
        <strain evidence="13">ATCC 76901 / BCRC 22586 / CBS 4309 / NBRC 1992 / NRRL Y-12630</strain>
    </source>
</reference>
<dbReference type="GO" id="GO:0004519">
    <property type="term" value="F:endonuclease activity"/>
    <property type="evidence" value="ECO:0007669"/>
    <property type="project" value="UniProtKB-KW"/>
</dbReference>
<keyword evidence="7" id="KW-0404">Intron homing</keyword>
<dbReference type="GO" id="GO:0015990">
    <property type="term" value="P:electron transport coupled proton transport"/>
    <property type="evidence" value="ECO:0007669"/>
    <property type="project" value="TreeGrafter"/>
</dbReference>
<dbReference type="GO" id="GO:0006314">
    <property type="term" value="P:intron homing"/>
    <property type="evidence" value="ECO:0007669"/>
    <property type="project" value="UniProtKB-KW"/>
</dbReference>
<dbReference type="PANTHER" id="PTHR10422:SF18">
    <property type="entry name" value="CYTOCHROME C OXIDASE SUBUNIT 1"/>
    <property type="match status" value="1"/>
</dbReference>